<dbReference type="Pfam" id="PF23011">
    <property type="entry name" value="PHD-1st_NSD"/>
    <property type="match status" value="1"/>
</dbReference>
<keyword evidence="11" id="KW-1185">Reference proteome</keyword>
<reference evidence="11" key="1">
    <citation type="journal article" date="2023" name="Commun. Biol.">
        <title>Genome analysis of Parmales, the sister group of diatoms, reveals the evolutionary specialization of diatoms from phago-mixotrophs to photoautotrophs.</title>
        <authorList>
            <person name="Ban H."/>
            <person name="Sato S."/>
            <person name="Yoshikawa S."/>
            <person name="Yamada K."/>
            <person name="Nakamura Y."/>
            <person name="Ichinomiya M."/>
            <person name="Sato N."/>
            <person name="Blanc-Mathieu R."/>
            <person name="Endo H."/>
            <person name="Kuwata A."/>
            <person name="Ogata H."/>
        </authorList>
    </citation>
    <scope>NUCLEOTIDE SEQUENCE [LARGE SCALE GENOMIC DNA]</scope>
    <source>
        <strain evidence="11">NIES 3701</strain>
    </source>
</reference>
<keyword evidence="4" id="KW-0238">DNA-binding</keyword>
<evidence type="ECO:0000256" key="3">
    <source>
        <dbReference type="ARBA" id="ARBA00022833"/>
    </source>
</evidence>
<dbReference type="PROSITE" id="PS50016">
    <property type="entry name" value="ZF_PHD_2"/>
    <property type="match status" value="1"/>
</dbReference>
<dbReference type="GO" id="GO:0003677">
    <property type="term" value="F:DNA binding"/>
    <property type="evidence" value="ECO:0007669"/>
    <property type="project" value="UniProtKB-KW"/>
</dbReference>
<dbReference type="CDD" id="cd05162">
    <property type="entry name" value="PWWP"/>
    <property type="match status" value="1"/>
</dbReference>
<feature type="domain" description="CXXC-type" evidence="9">
    <location>
        <begin position="5"/>
        <end position="51"/>
    </location>
</feature>
<protein>
    <submittedName>
        <fullName evidence="10">Uncharacterized protein</fullName>
    </submittedName>
</protein>
<evidence type="ECO:0000256" key="2">
    <source>
        <dbReference type="ARBA" id="ARBA00022771"/>
    </source>
</evidence>
<evidence type="ECO:0000259" key="7">
    <source>
        <dbReference type="PROSITE" id="PS50016"/>
    </source>
</evidence>
<feature type="region of interest" description="Disordered" evidence="6">
    <location>
        <begin position="56"/>
        <end position="127"/>
    </location>
</feature>
<dbReference type="InterPro" id="IPR001965">
    <property type="entry name" value="Znf_PHD"/>
</dbReference>
<dbReference type="GO" id="GO:0008270">
    <property type="term" value="F:zinc ion binding"/>
    <property type="evidence" value="ECO:0007669"/>
    <property type="project" value="UniProtKB-KW"/>
</dbReference>
<dbReference type="InterPro" id="IPR000313">
    <property type="entry name" value="PWWP_dom"/>
</dbReference>
<dbReference type="EMBL" id="BRXY01000293">
    <property type="protein sequence ID" value="GMH84432.1"/>
    <property type="molecule type" value="Genomic_DNA"/>
</dbReference>
<feature type="compositionally biased region" description="Acidic residues" evidence="6">
    <location>
        <begin position="571"/>
        <end position="581"/>
    </location>
</feature>
<feature type="compositionally biased region" description="Basic and acidic residues" evidence="6">
    <location>
        <begin position="59"/>
        <end position="84"/>
    </location>
</feature>
<evidence type="ECO:0000256" key="5">
    <source>
        <dbReference type="PROSITE-ProRule" id="PRU00146"/>
    </source>
</evidence>
<dbReference type="InterPro" id="IPR059153">
    <property type="entry name" value="NSD_PHD-1st"/>
</dbReference>
<evidence type="ECO:0000313" key="11">
    <source>
        <dbReference type="Proteomes" id="UP001165085"/>
    </source>
</evidence>
<gene>
    <name evidence="10" type="ORF">TrST_g2120</name>
</gene>
<dbReference type="Gene3D" id="3.30.40.10">
    <property type="entry name" value="Zinc/RING finger domain, C3HC4 (zinc finger)"/>
    <property type="match status" value="1"/>
</dbReference>
<dbReference type="PROSITE" id="PS51058">
    <property type="entry name" value="ZF_CXXC"/>
    <property type="match status" value="1"/>
</dbReference>
<dbReference type="InterPro" id="IPR011011">
    <property type="entry name" value="Znf_FYVE_PHD"/>
</dbReference>
<feature type="domain" description="PHD-type" evidence="7">
    <location>
        <begin position="144"/>
        <end position="200"/>
    </location>
</feature>
<keyword evidence="2 5" id="KW-0863">Zinc-finger</keyword>
<evidence type="ECO:0000256" key="6">
    <source>
        <dbReference type="SAM" id="MobiDB-lite"/>
    </source>
</evidence>
<feature type="region of interest" description="Disordered" evidence="6">
    <location>
        <begin position="526"/>
        <end position="595"/>
    </location>
</feature>
<evidence type="ECO:0000259" key="8">
    <source>
        <dbReference type="PROSITE" id="PS50812"/>
    </source>
</evidence>
<dbReference type="SUPFAM" id="SSF57903">
    <property type="entry name" value="FYVE/PHD zinc finger"/>
    <property type="match status" value="1"/>
</dbReference>
<dbReference type="InterPro" id="IPR002857">
    <property type="entry name" value="Znf_CXXC"/>
</dbReference>
<feature type="region of interest" description="Disordered" evidence="6">
    <location>
        <begin position="630"/>
        <end position="649"/>
    </location>
</feature>
<feature type="compositionally biased region" description="Basic residues" evidence="6">
    <location>
        <begin position="639"/>
        <end position="649"/>
    </location>
</feature>
<comment type="caution">
    <text evidence="10">The sequence shown here is derived from an EMBL/GenBank/DDBJ whole genome shotgun (WGS) entry which is preliminary data.</text>
</comment>
<keyword evidence="3" id="KW-0862">Zinc</keyword>
<dbReference type="PROSITE" id="PS01359">
    <property type="entry name" value="ZF_PHD_1"/>
    <property type="match status" value="1"/>
</dbReference>
<evidence type="ECO:0000256" key="4">
    <source>
        <dbReference type="ARBA" id="ARBA00023125"/>
    </source>
</evidence>
<organism evidence="10 11">
    <name type="scientific">Triparma strigata</name>
    <dbReference type="NCBI Taxonomy" id="1606541"/>
    <lineage>
        <taxon>Eukaryota</taxon>
        <taxon>Sar</taxon>
        <taxon>Stramenopiles</taxon>
        <taxon>Ochrophyta</taxon>
        <taxon>Bolidophyceae</taxon>
        <taxon>Parmales</taxon>
        <taxon>Triparmaceae</taxon>
        <taxon>Triparma</taxon>
    </lineage>
</organism>
<evidence type="ECO:0000313" key="10">
    <source>
        <dbReference type="EMBL" id="GMH84432.1"/>
    </source>
</evidence>
<dbReference type="SMART" id="SM00249">
    <property type="entry name" value="PHD"/>
    <property type="match status" value="1"/>
</dbReference>
<dbReference type="PROSITE" id="PS50812">
    <property type="entry name" value="PWWP"/>
    <property type="match status" value="1"/>
</dbReference>
<feature type="domain" description="PWWP" evidence="8">
    <location>
        <begin position="396"/>
        <end position="462"/>
    </location>
</feature>
<name>A0A9W7B5X2_9STRA</name>
<sequence>MGPKKSARRVRCGQCDGCLARECGKCKACVNMVRNGGPGTLRLPCQERKCLALLPPNKAELERARREREEKEEKEKEEKKKDEPGAGNKKKSAAVSSKSQPGGGGGSKERTGLTMITSTPPSGREYQSGLWRDPCGAVIKYDVDGICAGCNGERDEEAAEAGEAVLLCDGKFCSREYHLKCAGLEAVPDTEFFCPECCIMGTSKELNNYFENGESEKSLRGSSWAYVEGMLKEVLPGGASVTSELPAYSQIRDKMLEIEQQPATTNSGKGKAPINNGLTPNSELSKIGEVFVGNSIRLFIPSDEGGVYHVGRIIDFRRHFKPFVAATGKRTKGSKEEEDRWRELNGQEQEEFNGEGAYKELEFLVRFRAGTGGRKVPVHRWIVLEEHAVAVSCASIWGKAPGNPWWPATVICRSALELAITEVSEEVEGICLPSSKNEKGKGALTNSVLALFFGEQTNCELDVGSETANFLSPKFVEERDSQDNFLCVAVALAQVELEEQRRVKAWFNVKGQEADSGQALVSSVAATAKSKDDGKKSSALSANDMDLNDELERKEDRMKVKEKFESSTTGSDDDDDSDADEPMPSVPPVQPPFIAKGLHHTIVDALTSVETPGSKRKRLQSVKIDKVNNDSVSDLQKSVRQKNAKKGKK</sequence>
<dbReference type="InterPro" id="IPR019787">
    <property type="entry name" value="Znf_PHD-finger"/>
</dbReference>
<proteinExistence type="predicted"/>
<accession>A0A9W7B5X2</accession>
<dbReference type="Proteomes" id="UP001165085">
    <property type="component" value="Unassembled WGS sequence"/>
</dbReference>
<dbReference type="InterPro" id="IPR013083">
    <property type="entry name" value="Znf_RING/FYVE/PHD"/>
</dbReference>
<evidence type="ECO:0000259" key="9">
    <source>
        <dbReference type="PROSITE" id="PS51058"/>
    </source>
</evidence>
<keyword evidence="1" id="KW-0479">Metal-binding</keyword>
<dbReference type="Pfam" id="PF02008">
    <property type="entry name" value="zf-CXXC"/>
    <property type="match status" value="1"/>
</dbReference>
<dbReference type="InterPro" id="IPR019786">
    <property type="entry name" value="Zinc_finger_PHD-type_CS"/>
</dbReference>
<feature type="compositionally biased region" description="Basic and acidic residues" evidence="6">
    <location>
        <begin position="550"/>
        <end position="565"/>
    </location>
</feature>
<dbReference type="AlphaFoldDB" id="A0A9W7B5X2"/>
<dbReference type="OrthoDB" id="49451at2759"/>
<evidence type="ECO:0000256" key="1">
    <source>
        <dbReference type="ARBA" id="ARBA00022723"/>
    </source>
</evidence>